<dbReference type="STRING" id="72359.L7JYX6"/>
<dbReference type="InterPro" id="IPR016024">
    <property type="entry name" value="ARM-type_fold"/>
</dbReference>
<protein>
    <submittedName>
        <fullName evidence="2">Uncharacterized protein</fullName>
    </submittedName>
</protein>
<dbReference type="AlphaFoldDB" id="L7JYX6"/>
<reference evidence="2 3" key="1">
    <citation type="journal article" date="2012" name="PLoS Pathog.">
        <title>The genome of the obligate intracellular parasite Trachipleistophora hominis: new insights into microsporidian genome dynamics and reductive evolution.</title>
        <authorList>
            <person name="Heinz E."/>
            <person name="Williams T.A."/>
            <person name="Nakjang S."/>
            <person name="Noel C.J."/>
            <person name="Swan D.C."/>
            <person name="Goldberg A.V."/>
            <person name="Harris S.R."/>
            <person name="Weinmaier T."/>
            <person name="Markert S."/>
            <person name="Becher D."/>
            <person name="Bernhardt J."/>
            <person name="Dagan T."/>
            <person name="Hacker C."/>
            <person name="Lucocq J.M."/>
            <person name="Schweder T."/>
            <person name="Rattei T."/>
            <person name="Hall N."/>
            <person name="Hirt R.P."/>
            <person name="Embley T.M."/>
        </authorList>
    </citation>
    <scope>NUCLEOTIDE SEQUENCE [LARGE SCALE GENOMIC DNA]</scope>
</reference>
<gene>
    <name evidence="2" type="ORF">THOM_1066</name>
</gene>
<name>L7JYX6_TRAHO</name>
<dbReference type="HOGENOM" id="CLU_276369_0_0_1"/>
<evidence type="ECO:0000313" key="2">
    <source>
        <dbReference type="EMBL" id="ELQ75962.1"/>
    </source>
</evidence>
<dbReference type="SUPFAM" id="SSF48371">
    <property type="entry name" value="ARM repeat"/>
    <property type="match status" value="1"/>
</dbReference>
<dbReference type="InParanoid" id="L7JYX6"/>
<keyword evidence="3" id="KW-1185">Reference proteome</keyword>
<accession>L7JYX6</accession>
<dbReference type="OrthoDB" id="2196406at2759"/>
<sequence length="1152" mass="132803">MHALLLILFNYTIYNNRNLRTQTFEELTLMANNDKKVSDFARSASNATVDRQGCTGLLEDKERLDGCVNGDERCDGIISGDDQRKEERYRRIEEDSNLKLEINHDTMLNCDVVLSSDLRPNPVLNDPGLDDQGVNAKVTYNTPSNHDIRITPTLNTSYNHKYVPNNDQIMNSNHKLQSRPQSNQSRLQSRLNQQAIKENTTFKLLYKHRKHPYRVLHAIKHVSTIFDFLTRVILDEHTTINYLKIARTLCQRAKTIDDLFRTRDESVTTTETNGATNLHSIVLYLNHVLHEFKHRAEIIALVNTLYDLHSDYFLYVLKEHVIRNDNVKDVLAVVQHNSVHVFIGALGGSRRETVNSFFVDVMIGRARVGSALQLSNVYKLVEYGTYTAKKCAFIVRMHDKRYNVDYKHVVERLHVRLNVHVLYALIRVACDDGRLVAQIRDAMHRIRYDTMKRYGVVLKVLVHLFCARAVHKFDDIALFVHAMHELERVSANFNEKERVMYEELLGVLIEDERCMDVMVDWMMDRVFAAVVQRSKRRCDRRIIRGVEEVVGGVEEVVGDVEGEVSEGRVRRVGGEIKGRLKSVRAVKEGLNHEERLNPEEESNPKEGLNPKEKSNLTKKSELRNRPNLKTKDHVMVRLNTRPKYVQRIKELIKEGNPFITKNVNILLTSSREVLRLADNAPLHTQLLLLARTRASIHSYHHVVLDALSTDDMSTAMLCYAVIRKHPQMMSSDALTRTLLKNVLVNIRRDEPFYACVHLLIKILRSTRVDRRDVLRVAYVVNDRLNTVNKRFRERIGVLYRCMARWMDVRIIVNLMMDNLRVYDRMQRMMGVVVLAEIGVRYFCEVVVVMVMDYGRRDFYVKVGVVRVLERIVRRICRDYGCMACVGFNGCTGCVEFNGCVGCDGRVGSKRGVGSEGSEGSKGGEYCNGPNGCNGHYNHDDYNYNNFNCNNCKPEPEDHTENDNKEHGIHKRTEHIPNNAPKNINYASHKTRDIAPHKRINKKKYKTATTNKTNHSAHKKTKRYKRISTNLMKCILPVLNNALTQNDKTLRKHALQLLKYVLHLHAAAEHLIHLFNLFFVNLLCDDEIKEVFDECFGVFVRRLGSNYVFKYVVGGTEHASRGVRERYLELLGMVHGNGVLVESVDDDVVDEVF</sequence>
<dbReference type="EMBL" id="JH993895">
    <property type="protein sequence ID" value="ELQ75962.1"/>
    <property type="molecule type" value="Genomic_DNA"/>
</dbReference>
<dbReference type="Proteomes" id="UP000011185">
    <property type="component" value="Unassembled WGS sequence"/>
</dbReference>
<dbReference type="VEuPathDB" id="MicrosporidiaDB:THOM_1066"/>
<proteinExistence type="predicted"/>
<feature type="region of interest" description="Disordered" evidence="1">
    <location>
        <begin position="164"/>
        <end position="187"/>
    </location>
</feature>
<feature type="region of interest" description="Disordered" evidence="1">
    <location>
        <begin position="588"/>
        <end position="629"/>
    </location>
</feature>
<evidence type="ECO:0000256" key="1">
    <source>
        <dbReference type="SAM" id="MobiDB-lite"/>
    </source>
</evidence>
<organism evidence="2 3">
    <name type="scientific">Trachipleistophora hominis</name>
    <name type="common">Microsporidian parasite</name>
    <dbReference type="NCBI Taxonomy" id="72359"/>
    <lineage>
        <taxon>Eukaryota</taxon>
        <taxon>Fungi</taxon>
        <taxon>Fungi incertae sedis</taxon>
        <taxon>Microsporidia</taxon>
        <taxon>Pleistophoridae</taxon>
        <taxon>Trachipleistophora</taxon>
    </lineage>
</organism>
<evidence type="ECO:0000313" key="3">
    <source>
        <dbReference type="Proteomes" id="UP000011185"/>
    </source>
</evidence>